<dbReference type="InterPro" id="IPR001853">
    <property type="entry name" value="DSBA-like_thioredoxin_dom"/>
</dbReference>
<dbReference type="AlphaFoldDB" id="A0A0C2W9E4"/>
<feature type="domain" description="DSBA-like thioredoxin" evidence="1">
    <location>
        <begin position="14"/>
        <end position="196"/>
    </location>
</feature>
<accession>A0A0C2W9E4</accession>
<dbReference type="Gene3D" id="3.40.30.10">
    <property type="entry name" value="Glutaredoxin"/>
    <property type="match status" value="1"/>
</dbReference>
<comment type="caution">
    <text evidence="2">The sequence shown here is derived from an EMBL/GenBank/DDBJ whole genome shotgun (WGS) entry which is preliminary data.</text>
</comment>
<dbReference type="PANTHER" id="PTHR13887">
    <property type="entry name" value="GLUTATHIONE S-TRANSFERASE KAPPA"/>
    <property type="match status" value="1"/>
</dbReference>
<dbReference type="RefSeq" id="WP_020971102.1">
    <property type="nucleotide sequence ID" value="NZ_JAOPFY010000003.1"/>
</dbReference>
<reference evidence="2 3" key="1">
    <citation type="journal article" date="2017" name="Poromechanics V (2013)">
        <title>Genomic Characterization of the Arsenic-Tolerant Actinobacterium, &lt;i&gt;Rhodococcus erythropolis&lt;/i&gt; S43.</title>
        <authorList>
            <person name="Retamal-Morales G."/>
            <person name="Mehnert M."/>
            <person name="Schwabe R."/>
            <person name="Tischler D."/>
            <person name="Schloemann M."/>
            <person name="Levican G.J."/>
        </authorList>
    </citation>
    <scope>NUCLEOTIDE SEQUENCE [LARGE SCALE GENOMIC DNA]</scope>
    <source>
        <strain evidence="2 3">S43</strain>
    </source>
</reference>
<evidence type="ECO:0000259" key="1">
    <source>
        <dbReference type="Pfam" id="PF01323"/>
    </source>
</evidence>
<evidence type="ECO:0000313" key="3">
    <source>
        <dbReference type="Proteomes" id="UP000325576"/>
    </source>
</evidence>
<dbReference type="SUPFAM" id="SSF52833">
    <property type="entry name" value="Thioredoxin-like"/>
    <property type="match status" value="1"/>
</dbReference>
<name>A0A0C2W9E4_RHOER</name>
<dbReference type="Pfam" id="PF01323">
    <property type="entry name" value="DSBA"/>
    <property type="match status" value="1"/>
</dbReference>
<proteinExistence type="predicted"/>
<gene>
    <name evidence="2" type="ORF">BS297_12530</name>
</gene>
<organism evidence="2 3">
    <name type="scientific">Rhodococcus erythropolis</name>
    <name type="common">Arthrobacter picolinophilus</name>
    <dbReference type="NCBI Taxonomy" id="1833"/>
    <lineage>
        <taxon>Bacteria</taxon>
        <taxon>Bacillati</taxon>
        <taxon>Actinomycetota</taxon>
        <taxon>Actinomycetes</taxon>
        <taxon>Mycobacteriales</taxon>
        <taxon>Nocardiaceae</taxon>
        <taxon>Rhodococcus</taxon>
        <taxon>Rhodococcus erythropolis group</taxon>
    </lineage>
</organism>
<protein>
    <submittedName>
        <fullName evidence="2">DsbA family protein</fullName>
    </submittedName>
</protein>
<dbReference type="InterPro" id="IPR036249">
    <property type="entry name" value="Thioredoxin-like_sf"/>
</dbReference>
<dbReference type="Proteomes" id="UP000325576">
    <property type="component" value="Unassembled WGS sequence"/>
</dbReference>
<dbReference type="Gene3D" id="1.10.472.60">
    <property type="entry name" value="putative protein disulfide isomerase domain"/>
    <property type="match status" value="1"/>
</dbReference>
<evidence type="ECO:0000313" key="2">
    <source>
        <dbReference type="EMBL" id="KAB2585021.1"/>
    </source>
</evidence>
<dbReference type="CDD" id="cd03025">
    <property type="entry name" value="DsbA_FrnE_like"/>
    <property type="match status" value="1"/>
</dbReference>
<dbReference type="PANTHER" id="PTHR13887:SF54">
    <property type="entry name" value="DSBA FAMILY PROTEIN"/>
    <property type="match status" value="1"/>
</dbReference>
<dbReference type="GO" id="GO:0016491">
    <property type="term" value="F:oxidoreductase activity"/>
    <property type="evidence" value="ECO:0007669"/>
    <property type="project" value="InterPro"/>
</dbReference>
<dbReference type="EMBL" id="MRBO01000377">
    <property type="protein sequence ID" value="KAB2585021.1"/>
    <property type="molecule type" value="Genomic_DNA"/>
</dbReference>
<sequence>MQSTGSKTAGTTQLTYVFDAYCGWCFGFGPALTEFVRQNADSINLSVVSGGLFTGERVAPMSSAPYLKSANAAIAAQTGAAFGDGYSQLVSDGRFVMDSTDAAIGLAALRTQDPTRALDIAEAMQTAFYRDGRSLSDPETYRAIAKSLGLDPSAAVSSLFTADSKDAARADFVRARRLGATSFPTLLFHGSDGSVVKFGSPTSTAADLTRDLNTCVRAYAVA</sequence>